<dbReference type="GO" id="GO:0033961">
    <property type="term" value="F:cis-stilbene-oxide hydrolase activity"/>
    <property type="evidence" value="ECO:0007669"/>
    <property type="project" value="UniProtKB-EC"/>
</dbReference>
<keyword evidence="1 3" id="KW-0378">Hydrolase</keyword>
<name>A0A1B1N9U9_9MICO</name>
<dbReference type="Pfam" id="PF00561">
    <property type="entry name" value="Abhydrolase_1"/>
    <property type="match status" value="1"/>
</dbReference>
<dbReference type="AlphaFoldDB" id="A0A1B1N9U9"/>
<sequence length="284" mass="30369">MDSNGGRVAHLTHDGLRFEAVLGGDPAGEPVVLLHGFPQDASAWDGVAGLLHQEGLRTLAPHQRGYLPGAAPTQVSAYRLEALVGDVLAWLDDQDLARAHVVGHDWGGAVAWALAAWHPERVSTLTVLSTSHPAALAWAVRHGDQARRSWYIAGFQVPRLPELALARMLRRGGLARTGLPAADGKRYAARLPDAASLRGPVNWYRAAAARGGRRVGAVGVPTAYLWGARDPFLGRAAAERTEAHVSGDYRFVELQAGHWLLETRADEVAAAVLGAVRGRGHRGH</sequence>
<dbReference type="PATRIC" id="fig|1758689.4.peg.791"/>
<protein>
    <submittedName>
        <fullName evidence="3">Epoxide hydrolase</fullName>
        <ecNumber evidence="3">3.3.2.9</ecNumber>
    </submittedName>
</protein>
<gene>
    <name evidence="3" type="ORF">SGUI_0759</name>
</gene>
<dbReference type="SUPFAM" id="SSF53474">
    <property type="entry name" value="alpha/beta-Hydrolases"/>
    <property type="match status" value="1"/>
</dbReference>
<evidence type="ECO:0000256" key="1">
    <source>
        <dbReference type="ARBA" id="ARBA00022801"/>
    </source>
</evidence>
<dbReference type="InterPro" id="IPR029058">
    <property type="entry name" value="AB_hydrolase_fold"/>
</dbReference>
<keyword evidence="4" id="KW-1185">Reference proteome</keyword>
<dbReference type="RefSeq" id="WP_237141446.1">
    <property type="nucleotide sequence ID" value="NZ_CP014989.1"/>
</dbReference>
<evidence type="ECO:0000259" key="2">
    <source>
        <dbReference type="Pfam" id="PF00561"/>
    </source>
</evidence>
<dbReference type="EC" id="3.3.2.9" evidence="3"/>
<dbReference type="STRING" id="1758689.SGUI_0759"/>
<accession>A0A1B1N9U9</accession>
<dbReference type="PRINTS" id="PR00412">
    <property type="entry name" value="EPOXHYDRLASE"/>
</dbReference>
<feature type="domain" description="AB hydrolase-1" evidence="2">
    <location>
        <begin position="30"/>
        <end position="264"/>
    </location>
</feature>
<organism evidence="3 4">
    <name type="scientific">Serinicoccus hydrothermalis</name>
    <dbReference type="NCBI Taxonomy" id="1758689"/>
    <lineage>
        <taxon>Bacteria</taxon>
        <taxon>Bacillati</taxon>
        <taxon>Actinomycetota</taxon>
        <taxon>Actinomycetes</taxon>
        <taxon>Micrococcales</taxon>
        <taxon>Ornithinimicrobiaceae</taxon>
        <taxon>Serinicoccus</taxon>
    </lineage>
</organism>
<dbReference type="EMBL" id="CP014989">
    <property type="protein sequence ID" value="ANS78155.1"/>
    <property type="molecule type" value="Genomic_DNA"/>
</dbReference>
<dbReference type="KEGG" id="serj:SGUI_0759"/>
<dbReference type="PRINTS" id="PR00111">
    <property type="entry name" value="ABHYDROLASE"/>
</dbReference>
<evidence type="ECO:0000313" key="4">
    <source>
        <dbReference type="Proteomes" id="UP000092482"/>
    </source>
</evidence>
<evidence type="ECO:0000313" key="3">
    <source>
        <dbReference type="EMBL" id="ANS78155.1"/>
    </source>
</evidence>
<reference evidence="3 4" key="1">
    <citation type="submission" date="2016-03" db="EMBL/GenBank/DDBJ databases">
        <title>Shallow-sea hydrothermal system.</title>
        <authorList>
            <person name="Tang K."/>
        </authorList>
    </citation>
    <scope>NUCLEOTIDE SEQUENCE [LARGE SCALE GENOMIC DNA]</scope>
    <source>
        <strain evidence="3 4">JLT9</strain>
    </source>
</reference>
<dbReference type="InterPro" id="IPR000073">
    <property type="entry name" value="AB_hydrolase_1"/>
</dbReference>
<dbReference type="Proteomes" id="UP000092482">
    <property type="component" value="Chromosome"/>
</dbReference>
<proteinExistence type="predicted"/>
<dbReference type="PANTHER" id="PTHR43329">
    <property type="entry name" value="EPOXIDE HYDROLASE"/>
    <property type="match status" value="1"/>
</dbReference>
<dbReference type="InterPro" id="IPR000639">
    <property type="entry name" value="Epox_hydrolase-like"/>
</dbReference>
<dbReference type="Gene3D" id="3.40.50.1820">
    <property type="entry name" value="alpha/beta hydrolase"/>
    <property type="match status" value="1"/>
</dbReference>